<proteinExistence type="predicted"/>
<keyword evidence="3 6" id="KW-0863">Zinc-finger</keyword>
<dbReference type="Gramene" id="QL07p013417:mrna">
    <property type="protein sequence ID" value="QL07p013417:mrna:CDS:2"/>
    <property type="gene ID" value="QL07p013417"/>
</dbReference>
<evidence type="ECO:0000256" key="1">
    <source>
        <dbReference type="ARBA" id="ARBA00004123"/>
    </source>
</evidence>
<evidence type="ECO:0000313" key="9">
    <source>
        <dbReference type="Proteomes" id="UP000594261"/>
    </source>
</evidence>
<dbReference type="InterPro" id="IPR044246">
    <property type="entry name" value="ZFP3-like"/>
</dbReference>
<dbReference type="KEGG" id="qlo:115951626"/>
<reference evidence="8" key="2">
    <citation type="submission" date="2021-01" db="UniProtKB">
        <authorList>
            <consortium name="EnsemblPlants"/>
        </authorList>
    </citation>
    <scope>IDENTIFICATION</scope>
</reference>
<dbReference type="RefSeq" id="XP_030924655.1">
    <property type="nucleotide sequence ID" value="XM_031068795.1"/>
</dbReference>
<gene>
    <name evidence="8" type="primary">LOC115951626</name>
</gene>
<protein>
    <recommendedName>
        <fullName evidence="7">C2H2-type domain-containing protein</fullName>
    </recommendedName>
</protein>
<dbReference type="InterPro" id="IPR036236">
    <property type="entry name" value="Znf_C2H2_sf"/>
</dbReference>
<dbReference type="EnsemblPlants" id="QL07p013417:mrna">
    <property type="protein sequence ID" value="QL07p013417:mrna:CDS:2"/>
    <property type="gene ID" value="QL07p013417"/>
</dbReference>
<dbReference type="OMA" id="HKHERAF"/>
<evidence type="ECO:0000259" key="7">
    <source>
        <dbReference type="PROSITE" id="PS50157"/>
    </source>
</evidence>
<keyword evidence="5" id="KW-0539">Nucleus</keyword>
<dbReference type="PANTHER" id="PTHR47287:SF13">
    <property type="entry name" value="C2H2-TYPE DOMAIN-CONTAINING PROTEIN"/>
    <property type="match status" value="1"/>
</dbReference>
<evidence type="ECO:0000256" key="6">
    <source>
        <dbReference type="PROSITE-ProRule" id="PRU00042"/>
    </source>
</evidence>
<dbReference type="EMBL" id="LRBV02000007">
    <property type="status" value="NOT_ANNOTATED_CDS"/>
    <property type="molecule type" value="Genomic_DNA"/>
</dbReference>
<evidence type="ECO:0000256" key="4">
    <source>
        <dbReference type="ARBA" id="ARBA00022833"/>
    </source>
</evidence>
<dbReference type="GO" id="GO:0005634">
    <property type="term" value="C:nucleus"/>
    <property type="evidence" value="ECO:0007669"/>
    <property type="project" value="UniProtKB-SubCell"/>
</dbReference>
<dbReference type="GO" id="GO:0009788">
    <property type="term" value="P:negative regulation of abscisic acid-activated signaling pathway"/>
    <property type="evidence" value="ECO:0007669"/>
    <property type="project" value="InterPro"/>
</dbReference>
<keyword evidence="9" id="KW-1185">Reference proteome</keyword>
<keyword evidence="4" id="KW-0862">Zinc</keyword>
<feature type="domain" description="C2H2-type" evidence="7">
    <location>
        <begin position="78"/>
        <end position="105"/>
    </location>
</feature>
<dbReference type="PROSITE" id="PS00028">
    <property type="entry name" value="ZINC_FINGER_C2H2_1"/>
    <property type="match status" value="1"/>
</dbReference>
<evidence type="ECO:0000256" key="3">
    <source>
        <dbReference type="ARBA" id="ARBA00022771"/>
    </source>
</evidence>
<keyword evidence="2" id="KW-0479">Metal-binding</keyword>
<accession>A0A7N2M3M6</accession>
<comment type="subcellular location">
    <subcellularLocation>
        <location evidence="1">Nucleus</location>
    </subcellularLocation>
</comment>
<evidence type="ECO:0000313" key="8">
    <source>
        <dbReference type="EnsemblPlants" id="QL07p013417:mrna:CDS:2"/>
    </source>
</evidence>
<dbReference type="OrthoDB" id="1736050at2759"/>
<dbReference type="InterPro" id="IPR013087">
    <property type="entry name" value="Znf_C2H2_type"/>
</dbReference>
<evidence type="ECO:0000256" key="5">
    <source>
        <dbReference type="ARBA" id="ARBA00023242"/>
    </source>
</evidence>
<evidence type="ECO:0000256" key="2">
    <source>
        <dbReference type="ARBA" id="ARBA00022723"/>
    </source>
</evidence>
<dbReference type="GeneID" id="115951626"/>
<reference evidence="8 9" key="1">
    <citation type="journal article" date="2016" name="G3 (Bethesda)">
        <title>First Draft Assembly and Annotation of the Genome of a California Endemic Oak Quercus lobata Nee (Fagaceae).</title>
        <authorList>
            <person name="Sork V.L."/>
            <person name="Fitz-Gibbon S.T."/>
            <person name="Puiu D."/>
            <person name="Crepeau M."/>
            <person name="Gugger P.F."/>
            <person name="Sherman R."/>
            <person name="Stevens K."/>
            <person name="Langley C.H."/>
            <person name="Pellegrini M."/>
            <person name="Salzberg S.L."/>
        </authorList>
    </citation>
    <scope>NUCLEOTIDE SEQUENCE [LARGE SCALE GENOMIC DNA]</scope>
    <source>
        <strain evidence="8 9">cv. SW786</strain>
    </source>
</reference>
<name>A0A7N2M3M6_QUELO</name>
<dbReference type="Proteomes" id="UP000594261">
    <property type="component" value="Chromosome 7"/>
</dbReference>
<dbReference type="GO" id="GO:0008270">
    <property type="term" value="F:zinc ion binding"/>
    <property type="evidence" value="ECO:0007669"/>
    <property type="project" value="UniProtKB-KW"/>
</dbReference>
<organism evidence="8 9">
    <name type="scientific">Quercus lobata</name>
    <name type="common">Valley oak</name>
    <dbReference type="NCBI Taxonomy" id="97700"/>
    <lineage>
        <taxon>Eukaryota</taxon>
        <taxon>Viridiplantae</taxon>
        <taxon>Streptophyta</taxon>
        <taxon>Embryophyta</taxon>
        <taxon>Tracheophyta</taxon>
        <taxon>Spermatophyta</taxon>
        <taxon>Magnoliopsida</taxon>
        <taxon>eudicotyledons</taxon>
        <taxon>Gunneridae</taxon>
        <taxon>Pentapetalae</taxon>
        <taxon>rosids</taxon>
        <taxon>fabids</taxon>
        <taxon>Fagales</taxon>
        <taxon>Fagaceae</taxon>
        <taxon>Quercus</taxon>
    </lineage>
</organism>
<dbReference type="InParanoid" id="A0A7N2M3M6"/>
<dbReference type="PANTHER" id="PTHR47287">
    <property type="entry name" value="C2H2 AND C2HC ZINC FINGERS SUPERFAMILY PROTEIN"/>
    <property type="match status" value="1"/>
</dbReference>
<dbReference type="AlphaFoldDB" id="A0A7N2M3M6"/>
<dbReference type="Gene3D" id="3.30.160.60">
    <property type="entry name" value="Classic Zinc Finger"/>
    <property type="match status" value="1"/>
</dbReference>
<dbReference type="PROSITE" id="PS50157">
    <property type="entry name" value="ZINC_FINGER_C2H2_2"/>
    <property type="match status" value="1"/>
</dbReference>
<sequence>MSERISCSNVDSQGTAEAELPTEVELDQLLDLRLSNNVVDGHASKVANNLLDGFDIKSPKSQEGPEPFNEVKEKKQYFPCKYCCKKFSNSQALGGHQNAHKHERAFLKRMASLDCHLNRYYSAMPTLPHLHHGSLNRALGVHMRSMIHKPFHSRPHAGVWYGKEVWSKPQCGVHHLSMGDYWVAGSGFQPRDMMGVNLRDAIDDFEHSSLISNSTGSVANNRIASLWDFQGNSFSRNQQLKAPGLDLSLNL</sequence>
<dbReference type="SUPFAM" id="SSF57667">
    <property type="entry name" value="beta-beta-alpha zinc fingers"/>
    <property type="match status" value="1"/>
</dbReference>